<comment type="caution">
    <text evidence="4">The sequence shown here is derived from an EMBL/GenBank/DDBJ whole genome shotgun (WGS) entry which is preliminary data.</text>
</comment>
<dbReference type="PROSITE" id="PS00211">
    <property type="entry name" value="ABC_TRANSPORTER_1"/>
    <property type="match status" value="1"/>
</dbReference>
<gene>
    <name evidence="4" type="ORF">K8I29_08610</name>
</gene>
<dbReference type="InterPro" id="IPR017871">
    <property type="entry name" value="ABC_transporter-like_CS"/>
</dbReference>
<dbReference type="PANTHER" id="PTHR43582:SF2">
    <property type="entry name" value="LINEARMYCIN RESISTANCE ATP-BINDING PROTEIN LNRL"/>
    <property type="match status" value="1"/>
</dbReference>
<feature type="domain" description="ABC transporter" evidence="3">
    <location>
        <begin position="2"/>
        <end position="234"/>
    </location>
</feature>
<dbReference type="GO" id="GO:0016887">
    <property type="term" value="F:ATP hydrolysis activity"/>
    <property type="evidence" value="ECO:0007669"/>
    <property type="project" value="InterPro"/>
</dbReference>
<evidence type="ECO:0000259" key="3">
    <source>
        <dbReference type="PROSITE" id="PS50893"/>
    </source>
</evidence>
<proteinExistence type="predicted"/>
<dbReference type="InterPro" id="IPR003593">
    <property type="entry name" value="AAA+_ATPase"/>
</dbReference>
<dbReference type="InterPro" id="IPR003439">
    <property type="entry name" value="ABC_transporter-like_ATP-bd"/>
</dbReference>
<evidence type="ECO:0000256" key="1">
    <source>
        <dbReference type="ARBA" id="ARBA00022741"/>
    </source>
</evidence>
<keyword evidence="1" id="KW-0547">Nucleotide-binding</keyword>
<evidence type="ECO:0000313" key="4">
    <source>
        <dbReference type="EMBL" id="MBZ0156253.1"/>
    </source>
</evidence>
<evidence type="ECO:0000313" key="5">
    <source>
        <dbReference type="Proteomes" id="UP000705867"/>
    </source>
</evidence>
<dbReference type="InterPro" id="IPR027417">
    <property type="entry name" value="P-loop_NTPase"/>
</dbReference>
<dbReference type="Proteomes" id="UP000705867">
    <property type="component" value="Unassembled WGS sequence"/>
</dbReference>
<dbReference type="EMBL" id="JAIOIV010000072">
    <property type="protein sequence ID" value="MBZ0156253.1"/>
    <property type="molecule type" value="Genomic_DNA"/>
</dbReference>
<keyword evidence="2 4" id="KW-0067">ATP-binding</keyword>
<dbReference type="Gene3D" id="3.40.50.300">
    <property type="entry name" value="P-loop containing nucleotide triphosphate hydrolases"/>
    <property type="match status" value="1"/>
</dbReference>
<reference evidence="4" key="2">
    <citation type="submission" date="2021-08" db="EMBL/GenBank/DDBJ databases">
        <authorList>
            <person name="Dalcin Martins P."/>
        </authorList>
    </citation>
    <scope>NUCLEOTIDE SEQUENCE</scope>
    <source>
        <strain evidence="4">MAG_39</strain>
    </source>
</reference>
<accession>A0A953J4N2</accession>
<name>A0A953J4N2_9BACT</name>
<dbReference type="PROSITE" id="PS50893">
    <property type="entry name" value="ABC_TRANSPORTER_2"/>
    <property type="match status" value="1"/>
</dbReference>
<dbReference type="SMART" id="SM00382">
    <property type="entry name" value="AAA"/>
    <property type="match status" value="1"/>
</dbReference>
<protein>
    <submittedName>
        <fullName evidence="4">ABC transporter ATP-binding protein</fullName>
    </submittedName>
</protein>
<dbReference type="SUPFAM" id="SSF52540">
    <property type="entry name" value="P-loop containing nucleoside triphosphate hydrolases"/>
    <property type="match status" value="1"/>
</dbReference>
<reference evidence="4" key="1">
    <citation type="journal article" date="2021" name="bioRxiv">
        <title>Unraveling nitrogen, sulfur and carbon metabolic pathways and microbial community transcriptional responses to substrate deprivation and toxicity stresses in a bioreactor mimicking anoxic brackish coastal sediment conditions.</title>
        <authorList>
            <person name="Martins P.D."/>
            <person name="Echeveste M.J."/>
            <person name="Arshad A."/>
            <person name="Kurth J."/>
            <person name="Ouboter H."/>
            <person name="Jetten M.S.M."/>
            <person name="Welte C.U."/>
        </authorList>
    </citation>
    <scope>NUCLEOTIDE SEQUENCE</scope>
    <source>
        <strain evidence="4">MAG_39</strain>
    </source>
</reference>
<organism evidence="4 5">
    <name type="scientific">Candidatus Nitrobium versatile</name>
    <dbReference type="NCBI Taxonomy" id="2884831"/>
    <lineage>
        <taxon>Bacteria</taxon>
        <taxon>Pseudomonadati</taxon>
        <taxon>Nitrospirota</taxon>
        <taxon>Nitrospiria</taxon>
        <taxon>Nitrospirales</taxon>
        <taxon>Nitrospiraceae</taxon>
        <taxon>Candidatus Nitrobium</taxon>
    </lineage>
</organism>
<dbReference type="PANTHER" id="PTHR43582">
    <property type="entry name" value="LINEARMYCIN RESISTANCE ATP-BINDING PROTEIN LNRL"/>
    <property type="match status" value="1"/>
</dbReference>
<dbReference type="Pfam" id="PF00005">
    <property type="entry name" value="ABC_tran"/>
    <property type="match status" value="1"/>
</dbReference>
<sequence length="316" mass="34337">MLSVRDLAHSYGRREVLRGVSFDVVRGETFGLLGPNGSGKSTALAILSGVLNKTGAGTITFDGRTLLADDREFRRQVGVVFQSPGLDLKLTARENLNLAAMIRGVPGRERKQRVEEQLERAGLADRAGDAVETYSGGMKRRLDIARALIDRPRVLLMDEPTAGLDEAAFRSTWQRLDDLRAARGDLTIIVATHRVDEADRCDRLAVLSEGRVGVIDTPDGLRRGLSGDIIALTGHDLAPLGEDIAKRFSVDCLAHDGEILITCESGHALIPRLVEAYPAGRFETVSLRHPSLADAFLKITGKNLDDDDDLSMECAT</sequence>
<evidence type="ECO:0000256" key="2">
    <source>
        <dbReference type="ARBA" id="ARBA00022840"/>
    </source>
</evidence>
<dbReference type="AlphaFoldDB" id="A0A953J4N2"/>
<dbReference type="GO" id="GO:0005524">
    <property type="term" value="F:ATP binding"/>
    <property type="evidence" value="ECO:0007669"/>
    <property type="project" value="UniProtKB-KW"/>
</dbReference>